<dbReference type="PANTHER" id="PTHR30629:SF2">
    <property type="entry name" value="PROPHAGE INTEGRASE INTS-RELATED"/>
    <property type="match status" value="1"/>
</dbReference>
<comment type="similarity">
    <text evidence="1">Belongs to the 'phage' integrase family.</text>
</comment>
<keyword evidence="4" id="KW-0233">DNA recombination</keyword>
<dbReference type="GO" id="GO:0003677">
    <property type="term" value="F:DNA binding"/>
    <property type="evidence" value="ECO:0007669"/>
    <property type="project" value="UniProtKB-KW"/>
</dbReference>
<dbReference type="EMBL" id="JACIEZ010000002">
    <property type="protein sequence ID" value="MBB4064011.1"/>
    <property type="molecule type" value="Genomic_DNA"/>
</dbReference>
<evidence type="ECO:0000256" key="4">
    <source>
        <dbReference type="ARBA" id="ARBA00023172"/>
    </source>
</evidence>
<dbReference type="Gene3D" id="1.10.443.10">
    <property type="entry name" value="Intergrase catalytic core"/>
    <property type="match status" value="1"/>
</dbReference>
<dbReference type="Proteomes" id="UP000528286">
    <property type="component" value="Unassembled WGS sequence"/>
</dbReference>
<evidence type="ECO:0000256" key="3">
    <source>
        <dbReference type="ARBA" id="ARBA00023125"/>
    </source>
</evidence>
<dbReference type="Gene3D" id="1.10.150.130">
    <property type="match status" value="1"/>
</dbReference>
<sequence length="509" mass="57103">MATERLVITEREIIRARKMAETGETPDGKVFIFTDTKFTGLGLRVQGKRASWVVKWKDVTVTIGYVHPVGDRTMTAPKTVRELAATVLSLMKEDGSKVKPFLDAHWSGQKKEDALKAVHKKADTWTLRECVEATIEGKTSAHAKAKITANTVKDYRGTFSRECFAKIMEKPAALITRGDIESVRDYVKKHIGTSPAIKIIAYTRAVLDYCAKNHAGQSGLDRVDPWWQFLNAPYAVQPRNRRPEVQDIVKTLILAEEYLTRPLPGRAVTKPGVNPGTLAGLWWLVLTCQRATAGMSLLAHDVVPDTQSEDFMVAAWAEDVMKAGQAHVLPIPIRAWQHINRFRDQGRHAGSQEWAFPSERKSDVHATSSGVYRILSRLGARDALEQPPKGKKPPVRTERRDLLTEAGIPWWSPHDLRRSLTATLDEHGIPGGATVILAHDIHEKEALAVGATERERENFVKLRTARITKMAYGGSQYISLKKEAMRIWCDVILDEYERQKAEKEQQQAA</sequence>
<keyword evidence="6" id="KW-1185">Reference proteome</keyword>
<accession>A0A7W6J516</accession>
<dbReference type="AlphaFoldDB" id="A0A7W6J516"/>
<name>A0A7W6J516_9HYPH</name>
<dbReference type="InterPro" id="IPR010998">
    <property type="entry name" value="Integrase_recombinase_N"/>
</dbReference>
<comment type="caution">
    <text evidence="5">The sequence shown here is derived from an EMBL/GenBank/DDBJ whole genome shotgun (WGS) entry which is preliminary data.</text>
</comment>
<reference evidence="5 6" key="1">
    <citation type="submission" date="2020-08" db="EMBL/GenBank/DDBJ databases">
        <title>Genomic Encyclopedia of Type Strains, Phase IV (KMG-IV): sequencing the most valuable type-strain genomes for metagenomic binning, comparative biology and taxonomic classification.</title>
        <authorList>
            <person name="Goeker M."/>
        </authorList>
    </citation>
    <scope>NUCLEOTIDE SEQUENCE [LARGE SCALE GENOMIC DNA]</scope>
    <source>
        <strain evidence="5 6">DSM 29853</strain>
    </source>
</reference>
<dbReference type="RefSeq" id="WP_183365254.1">
    <property type="nucleotide sequence ID" value="NZ_JACIEZ010000002.1"/>
</dbReference>
<keyword evidence="2" id="KW-0229">DNA integration</keyword>
<dbReference type="InterPro" id="IPR013762">
    <property type="entry name" value="Integrase-like_cat_sf"/>
</dbReference>
<dbReference type="InterPro" id="IPR011010">
    <property type="entry name" value="DNA_brk_join_enz"/>
</dbReference>
<gene>
    <name evidence="5" type="ORF">GGR23_001188</name>
</gene>
<protein>
    <submittedName>
        <fullName evidence="5">Uncharacterized protein</fullName>
    </submittedName>
</protein>
<keyword evidence="3" id="KW-0238">DNA-binding</keyword>
<organism evidence="5 6">
    <name type="scientific">Gellertiella hungarica</name>
    <dbReference type="NCBI Taxonomy" id="1572859"/>
    <lineage>
        <taxon>Bacteria</taxon>
        <taxon>Pseudomonadati</taxon>
        <taxon>Pseudomonadota</taxon>
        <taxon>Alphaproteobacteria</taxon>
        <taxon>Hyphomicrobiales</taxon>
        <taxon>Rhizobiaceae</taxon>
        <taxon>Gellertiella</taxon>
    </lineage>
</organism>
<evidence type="ECO:0000313" key="5">
    <source>
        <dbReference type="EMBL" id="MBB4064011.1"/>
    </source>
</evidence>
<proteinExistence type="inferred from homology"/>
<dbReference type="PANTHER" id="PTHR30629">
    <property type="entry name" value="PROPHAGE INTEGRASE"/>
    <property type="match status" value="1"/>
</dbReference>
<dbReference type="GO" id="GO:0015074">
    <property type="term" value="P:DNA integration"/>
    <property type="evidence" value="ECO:0007669"/>
    <property type="project" value="UniProtKB-KW"/>
</dbReference>
<evidence type="ECO:0000256" key="1">
    <source>
        <dbReference type="ARBA" id="ARBA00008857"/>
    </source>
</evidence>
<evidence type="ECO:0000256" key="2">
    <source>
        <dbReference type="ARBA" id="ARBA00022908"/>
    </source>
</evidence>
<evidence type="ECO:0000313" key="6">
    <source>
        <dbReference type="Proteomes" id="UP000528286"/>
    </source>
</evidence>
<dbReference type="GO" id="GO:0006310">
    <property type="term" value="P:DNA recombination"/>
    <property type="evidence" value="ECO:0007669"/>
    <property type="project" value="UniProtKB-KW"/>
</dbReference>
<dbReference type="SUPFAM" id="SSF56349">
    <property type="entry name" value="DNA breaking-rejoining enzymes"/>
    <property type="match status" value="1"/>
</dbReference>
<dbReference type="InterPro" id="IPR050808">
    <property type="entry name" value="Phage_Integrase"/>
</dbReference>